<accession>A0ABQ6MF62</accession>
<keyword evidence="1" id="KW-0175">Coiled coil</keyword>
<feature type="coiled-coil region" evidence="1">
    <location>
        <begin position="33"/>
        <end position="142"/>
    </location>
</feature>
<dbReference type="EMBL" id="BRYB01002774">
    <property type="protein sequence ID" value="GMI25224.1"/>
    <property type="molecule type" value="Genomic_DNA"/>
</dbReference>
<feature type="domain" description="Growth arrest-specific protein 8" evidence="2">
    <location>
        <begin position="187"/>
        <end position="386"/>
    </location>
</feature>
<evidence type="ECO:0000313" key="3">
    <source>
        <dbReference type="EMBL" id="GMI25224.1"/>
    </source>
</evidence>
<dbReference type="Proteomes" id="UP001165060">
    <property type="component" value="Unassembled WGS sequence"/>
</dbReference>
<comment type="caution">
    <text evidence="3">The sequence shown here is derived from an EMBL/GenBank/DDBJ whole genome shotgun (WGS) entry which is preliminary data.</text>
</comment>
<feature type="non-terminal residue" evidence="3">
    <location>
        <position position="1"/>
    </location>
</feature>
<dbReference type="InterPro" id="IPR025593">
    <property type="entry name" value="GAS8_dom"/>
</dbReference>
<feature type="coiled-coil region" evidence="1">
    <location>
        <begin position="214"/>
        <end position="283"/>
    </location>
</feature>
<evidence type="ECO:0000259" key="2">
    <source>
        <dbReference type="Pfam" id="PF13851"/>
    </source>
</evidence>
<dbReference type="InterPro" id="IPR039308">
    <property type="entry name" value="GAS8"/>
</dbReference>
<dbReference type="Pfam" id="PF13851">
    <property type="entry name" value="GAS"/>
    <property type="match status" value="1"/>
</dbReference>
<evidence type="ECO:0000256" key="1">
    <source>
        <dbReference type="SAM" id="Coils"/>
    </source>
</evidence>
<reference evidence="3 4" key="1">
    <citation type="journal article" date="2023" name="Commun. Biol.">
        <title>Genome analysis of Parmales, the sister group of diatoms, reveals the evolutionary specialization of diatoms from phago-mixotrophs to photoautotrophs.</title>
        <authorList>
            <person name="Ban H."/>
            <person name="Sato S."/>
            <person name="Yoshikawa S."/>
            <person name="Yamada K."/>
            <person name="Nakamura Y."/>
            <person name="Ichinomiya M."/>
            <person name="Sato N."/>
            <person name="Blanc-Mathieu R."/>
            <person name="Endo H."/>
            <person name="Kuwata A."/>
            <person name="Ogata H."/>
        </authorList>
    </citation>
    <scope>NUCLEOTIDE SEQUENCE [LARGE SCALE GENOMIC DNA]</scope>
</reference>
<dbReference type="PANTHER" id="PTHR31543">
    <property type="entry name" value="DYNEIN REGULATORY COMPLEX SUBUNIT 4"/>
    <property type="match status" value="1"/>
</dbReference>
<gene>
    <name evidence="3" type="ORF">TeGR_g8478</name>
</gene>
<sequence length="430" mass="50792">AADFAKQTRKEDAAFNEFQQQREKLNYFWIVEKKNLEDKKAELRNKERELQDLEEKHQVIIKTYKQRVKHLLFEHQNEITTAKTDAEIELKLVQDENRSREAELKTDKRGLKLESKEMQLSNEDYLKSLKQLQDRNITLLRQEFERKSSELHKNFEKKMKTVRDAATKRHKSETQAIEERKNSHIKQLMKAHEAEFADIKNYYNDITHNNLDLIKALKDEVAEMKKREQQDEQRMNEIYHENRRMSEPLKKAQRDIEHLTEQLDKFKKEKEDLRKTKARLLVVEDQYTGLKWQHEVLQQRYTSVSAEKTELSDKFQATIYEAQQKSGFRNLLLEKKLSGMNAMMEQQNAAVNEVLGRANLEPGTLGQMKGRITDIIQDKNQQQRDLQAELERITGAYRMLIDSAAIKMGEFGVPLSELGFEPLQAEALVE</sequence>
<proteinExistence type="predicted"/>
<keyword evidence="4" id="KW-1185">Reference proteome</keyword>
<protein>
    <recommendedName>
        <fullName evidence="2">Growth arrest-specific protein 8 domain-containing protein</fullName>
    </recommendedName>
</protein>
<evidence type="ECO:0000313" key="4">
    <source>
        <dbReference type="Proteomes" id="UP001165060"/>
    </source>
</evidence>
<dbReference type="PANTHER" id="PTHR31543:SF1">
    <property type="entry name" value="HECT DOMAIN-CONTAINING PROTEIN"/>
    <property type="match status" value="1"/>
</dbReference>
<organism evidence="3 4">
    <name type="scientific">Tetraparma gracilis</name>
    <dbReference type="NCBI Taxonomy" id="2962635"/>
    <lineage>
        <taxon>Eukaryota</taxon>
        <taxon>Sar</taxon>
        <taxon>Stramenopiles</taxon>
        <taxon>Ochrophyta</taxon>
        <taxon>Bolidophyceae</taxon>
        <taxon>Parmales</taxon>
        <taxon>Triparmaceae</taxon>
        <taxon>Tetraparma</taxon>
    </lineage>
</organism>
<name>A0ABQ6MF62_9STRA</name>